<reference evidence="3" key="1">
    <citation type="journal article" date="2014" name="Science">
        <title>Ancient hybridizations among the ancestral genomes of bread wheat.</title>
        <authorList>
            <consortium name="International Wheat Genome Sequencing Consortium,"/>
            <person name="Marcussen T."/>
            <person name="Sandve S.R."/>
            <person name="Heier L."/>
            <person name="Spannagl M."/>
            <person name="Pfeifer M."/>
            <person name="Jakobsen K.S."/>
            <person name="Wulff B.B."/>
            <person name="Steuernagel B."/>
            <person name="Mayer K.F."/>
            <person name="Olsen O.A."/>
        </authorList>
    </citation>
    <scope>NUCLEOTIDE SEQUENCE [LARGE SCALE GENOMIC DNA]</scope>
    <source>
        <strain evidence="3">cv. AL8/78</strain>
    </source>
</reference>
<keyword evidence="3" id="KW-1185">Reference proteome</keyword>
<feature type="compositionally biased region" description="Basic residues" evidence="1">
    <location>
        <begin position="18"/>
        <end position="32"/>
    </location>
</feature>
<reference evidence="2" key="4">
    <citation type="submission" date="2019-03" db="UniProtKB">
        <authorList>
            <consortium name="EnsemblPlants"/>
        </authorList>
    </citation>
    <scope>IDENTIFICATION</scope>
</reference>
<feature type="compositionally biased region" description="Pro residues" evidence="1">
    <location>
        <begin position="1"/>
        <end position="14"/>
    </location>
</feature>
<reference evidence="3" key="2">
    <citation type="journal article" date="2017" name="Nat. Plants">
        <title>The Aegilops tauschii genome reveals multiple impacts of transposons.</title>
        <authorList>
            <person name="Zhao G."/>
            <person name="Zou C."/>
            <person name="Li K."/>
            <person name="Wang K."/>
            <person name="Li T."/>
            <person name="Gao L."/>
            <person name="Zhang X."/>
            <person name="Wang H."/>
            <person name="Yang Z."/>
            <person name="Liu X."/>
            <person name="Jiang W."/>
            <person name="Mao L."/>
            <person name="Kong X."/>
            <person name="Jiao Y."/>
            <person name="Jia J."/>
        </authorList>
    </citation>
    <scope>NUCLEOTIDE SEQUENCE [LARGE SCALE GENOMIC DNA]</scope>
    <source>
        <strain evidence="3">cv. AL8/78</strain>
    </source>
</reference>
<evidence type="ECO:0000313" key="3">
    <source>
        <dbReference type="Proteomes" id="UP000015105"/>
    </source>
</evidence>
<reference evidence="2" key="5">
    <citation type="journal article" date="2021" name="G3 (Bethesda)">
        <title>Aegilops tauschii genome assembly Aet v5.0 features greater sequence contiguity and improved annotation.</title>
        <authorList>
            <person name="Wang L."/>
            <person name="Zhu T."/>
            <person name="Rodriguez J.C."/>
            <person name="Deal K.R."/>
            <person name="Dubcovsky J."/>
            <person name="McGuire P.E."/>
            <person name="Lux T."/>
            <person name="Spannagl M."/>
            <person name="Mayer K.F.X."/>
            <person name="Baldrich P."/>
            <person name="Meyers B.C."/>
            <person name="Huo N."/>
            <person name="Gu Y.Q."/>
            <person name="Zhou H."/>
            <person name="Devos K.M."/>
            <person name="Bennetzen J.L."/>
            <person name="Unver T."/>
            <person name="Budak H."/>
            <person name="Gulick P.J."/>
            <person name="Galiba G."/>
            <person name="Kalapos B."/>
            <person name="Nelson D.R."/>
            <person name="Li P."/>
            <person name="You F.M."/>
            <person name="Luo M.C."/>
            <person name="Dvorak J."/>
        </authorList>
    </citation>
    <scope>NUCLEOTIDE SEQUENCE [LARGE SCALE GENOMIC DNA]</scope>
    <source>
        <strain evidence="2">cv. AL8/78</strain>
    </source>
</reference>
<dbReference type="Gramene" id="AET7Gv20449300.34">
    <property type="protein sequence ID" value="AET7Gv20449300.34"/>
    <property type="gene ID" value="AET7Gv20449300"/>
</dbReference>
<name>A0A453R3M4_AEGTS</name>
<dbReference type="AlphaFoldDB" id="A0A453R3M4"/>
<dbReference type="Proteomes" id="UP000015105">
    <property type="component" value="Chromosome 7D"/>
</dbReference>
<dbReference type="EnsemblPlants" id="AET7Gv20449300.34">
    <property type="protein sequence ID" value="AET7Gv20449300.34"/>
    <property type="gene ID" value="AET7Gv20449300"/>
</dbReference>
<accession>A0A453R3M4</accession>
<evidence type="ECO:0000313" key="2">
    <source>
        <dbReference type="EnsemblPlants" id="AET7Gv20449300.34"/>
    </source>
</evidence>
<evidence type="ECO:0000256" key="1">
    <source>
        <dbReference type="SAM" id="MobiDB-lite"/>
    </source>
</evidence>
<reference evidence="2" key="3">
    <citation type="journal article" date="2017" name="Nature">
        <title>Genome sequence of the progenitor of the wheat D genome Aegilops tauschii.</title>
        <authorList>
            <person name="Luo M.C."/>
            <person name="Gu Y.Q."/>
            <person name="Puiu D."/>
            <person name="Wang H."/>
            <person name="Twardziok S.O."/>
            <person name="Deal K.R."/>
            <person name="Huo N."/>
            <person name="Zhu T."/>
            <person name="Wang L."/>
            <person name="Wang Y."/>
            <person name="McGuire P.E."/>
            <person name="Liu S."/>
            <person name="Long H."/>
            <person name="Ramasamy R.K."/>
            <person name="Rodriguez J.C."/>
            <person name="Van S.L."/>
            <person name="Yuan L."/>
            <person name="Wang Z."/>
            <person name="Xia Z."/>
            <person name="Xiao L."/>
            <person name="Anderson O.D."/>
            <person name="Ouyang S."/>
            <person name="Liang Y."/>
            <person name="Zimin A.V."/>
            <person name="Pertea G."/>
            <person name="Qi P."/>
            <person name="Bennetzen J.L."/>
            <person name="Dai X."/>
            <person name="Dawson M.W."/>
            <person name="Muller H.G."/>
            <person name="Kugler K."/>
            <person name="Rivarola-Duarte L."/>
            <person name="Spannagl M."/>
            <person name="Mayer K.F.X."/>
            <person name="Lu F.H."/>
            <person name="Bevan M.W."/>
            <person name="Leroy P."/>
            <person name="Li P."/>
            <person name="You F.M."/>
            <person name="Sun Q."/>
            <person name="Liu Z."/>
            <person name="Lyons E."/>
            <person name="Wicker T."/>
            <person name="Salzberg S.L."/>
            <person name="Devos K.M."/>
            <person name="Dvorak J."/>
        </authorList>
    </citation>
    <scope>NUCLEOTIDE SEQUENCE [LARGE SCALE GENOMIC DNA]</scope>
    <source>
        <strain evidence="2">cv. AL8/78</strain>
    </source>
</reference>
<protein>
    <submittedName>
        <fullName evidence="2">Uncharacterized protein</fullName>
    </submittedName>
</protein>
<sequence length="94" mass="10940">MAAHFPWPPSPLAPPLSRHSRSARPPARRLHHPSGLPGRSTGMRRNGASRGEGRRRREMGMWPRRSCRRPTRFFLEDWPVQLENTPFVPKYLSF</sequence>
<feature type="region of interest" description="Disordered" evidence="1">
    <location>
        <begin position="1"/>
        <end position="63"/>
    </location>
</feature>
<proteinExistence type="predicted"/>
<organism evidence="2 3">
    <name type="scientific">Aegilops tauschii subsp. strangulata</name>
    <name type="common">Goatgrass</name>
    <dbReference type="NCBI Taxonomy" id="200361"/>
    <lineage>
        <taxon>Eukaryota</taxon>
        <taxon>Viridiplantae</taxon>
        <taxon>Streptophyta</taxon>
        <taxon>Embryophyta</taxon>
        <taxon>Tracheophyta</taxon>
        <taxon>Spermatophyta</taxon>
        <taxon>Magnoliopsida</taxon>
        <taxon>Liliopsida</taxon>
        <taxon>Poales</taxon>
        <taxon>Poaceae</taxon>
        <taxon>BOP clade</taxon>
        <taxon>Pooideae</taxon>
        <taxon>Triticodae</taxon>
        <taxon>Triticeae</taxon>
        <taxon>Triticinae</taxon>
        <taxon>Aegilops</taxon>
    </lineage>
</organism>